<evidence type="ECO:0000313" key="1">
    <source>
        <dbReference type="EMBL" id="SDS61725.1"/>
    </source>
</evidence>
<organism evidence="1 2">
    <name type="scientific">Nocardioides scoriae</name>
    <dbReference type="NCBI Taxonomy" id="642780"/>
    <lineage>
        <taxon>Bacteria</taxon>
        <taxon>Bacillati</taxon>
        <taxon>Actinomycetota</taxon>
        <taxon>Actinomycetes</taxon>
        <taxon>Propionibacteriales</taxon>
        <taxon>Nocardioidaceae</taxon>
        <taxon>Nocardioides</taxon>
    </lineage>
</organism>
<protein>
    <submittedName>
        <fullName evidence="1">Transcriptional regulator, AbiEi antitoxin, Type IV TA system</fullName>
    </submittedName>
</protein>
<dbReference type="STRING" id="642780.SAMN04488570_2287"/>
<name>A0A1H1TN27_9ACTN</name>
<dbReference type="Proteomes" id="UP000198859">
    <property type="component" value="Chromosome I"/>
</dbReference>
<proteinExistence type="predicted"/>
<keyword evidence="2" id="KW-1185">Reference proteome</keyword>
<evidence type="ECO:0000313" key="2">
    <source>
        <dbReference type="Proteomes" id="UP000198859"/>
    </source>
</evidence>
<dbReference type="AlphaFoldDB" id="A0A1H1TN27"/>
<dbReference type="EMBL" id="LT629757">
    <property type="protein sequence ID" value="SDS61725.1"/>
    <property type="molecule type" value="Genomic_DNA"/>
</dbReference>
<accession>A0A1H1TN27</accession>
<sequence length="333" mass="37049">MEGQAQLAQGVDMDDLLTLHRHGLFLRQEALAAGYEDSDLRTALRERVLVRVRHGAYVGADTWQDGDDLWRFRLRGRAVQLRHGERVMLSHTSAAAEHGVSLWRPDLERVHVVRLDGLSGGQSKDVVYHEGPGLADHAQPLGAGLGLEPVRSCLGAAALHGIEAGVVAIDSLFHLGLGDPEQVAAAYRERARTPHSRPLQIVARLAREGAQSPGESRTRYAFFRQHLPAPVLQYEVRDHHGRLVGTTDFAWPQYRLLGEFDGRIKYGRLLRPGQDVSEVVYAEKVREDALREATGFGMIRYTWADLSAPDRLAARTRRMLATYAAQRGDHFPG</sequence>
<gene>
    <name evidence="1" type="ORF">SAMN04488570_2287</name>
</gene>
<reference evidence="2" key="1">
    <citation type="submission" date="2016-10" db="EMBL/GenBank/DDBJ databases">
        <authorList>
            <person name="Varghese N."/>
            <person name="Submissions S."/>
        </authorList>
    </citation>
    <scope>NUCLEOTIDE SEQUENCE [LARGE SCALE GENOMIC DNA]</scope>
    <source>
        <strain evidence="2">DSM 22127</strain>
    </source>
</reference>